<dbReference type="PANTHER" id="PTHR36057:SF1">
    <property type="entry name" value="LIPOPROTEIN LIPID ATTACHMENT SITE-LIKE PROTEIN, PUTATIVE (DUF1223)-RELATED"/>
    <property type="match status" value="1"/>
</dbReference>
<gene>
    <name evidence="2" type="ORF">EJ903_01440</name>
</gene>
<dbReference type="InterPro" id="IPR036249">
    <property type="entry name" value="Thioredoxin-like_sf"/>
</dbReference>
<accession>A0A3S0JM33</accession>
<feature type="signal peptide" evidence="1">
    <location>
        <begin position="1"/>
        <end position="34"/>
    </location>
</feature>
<dbReference type="SUPFAM" id="SSF52833">
    <property type="entry name" value="Thioredoxin-like"/>
    <property type="match status" value="1"/>
</dbReference>
<evidence type="ECO:0000313" key="2">
    <source>
        <dbReference type="EMBL" id="RTR24456.1"/>
    </source>
</evidence>
<organism evidence="2 3">
    <name type="scientific">Azospirillum griseum</name>
    <dbReference type="NCBI Taxonomy" id="2496639"/>
    <lineage>
        <taxon>Bacteria</taxon>
        <taxon>Pseudomonadati</taxon>
        <taxon>Pseudomonadota</taxon>
        <taxon>Alphaproteobacteria</taxon>
        <taxon>Rhodospirillales</taxon>
        <taxon>Azospirillaceae</taxon>
        <taxon>Azospirillum</taxon>
    </lineage>
</organism>
<evidence type="ECO:0000256" key="1">
    <source>
        <dbReference type="SAM" id="SignalP"/>
    </source>
</evidence>
<dbReference type="PANTHER" id="PTHR36057">
    <property type="match status" value="1"/>
</dbReference>
<dbReference type="OrthoDB" id="9808254at2"/>
<proteinExistence type="predicted"/>
<dbReference type="InterPro" id="IPR010634">
    <property type="entry name" value="DUF1223"/>
</dbReference>
<name>A0A3S0JM33_9PROT</name>
<comment type="caution">
    <text evidence="2">The sequence shown here is derived from an EMBL/GenBank/DDBJ whole genome shotgun (WGS) entry which is preliminary data.</text>
</comment>
<dbReference type="RefSeq" id="WP_126611404.1">
    <property type="nucleotide sequence ID" value="NZ_JBHUCY010000008.1"/>
</dbReference>
<keyword evidence="1" id="KW-0732">Signal</keyword>
<keyword evidence="3" id="KW-1185">Reference proteome</keyword>
<protein>
    <submittedName>
        <fullName evidence="2">DUF1223 domain-containing protein</fullName>
    </submittedName>
</protein>
<sequence>MSQKRPFRRFARATAPLATLLTAAALGWSVGAAAPNPAPTPAPAAPVLVELFTSQGCSSCPPADAFLKELAERDDVIALSFHVDYWDRLGWRDPYANSWNTRRQHTYQAALSQPYVYTPQMVVGGREQAVGADRATVGRILDRQRREGAAVALSLERVDSGQARLGIAAAPGLTGRLTLFGFDRKPDTDVKAGENAGRRLLNVNVVAVTEDLGRWTGEAVDRVIPLPEVKPGRGYALVLTQEGGAPATRVLAAARVRPLP</sequence>
<feature type="chain" id="PRO_5018565587" evidence="1">
    <location>
        <begin position="35"/>
        <end position="260"/>
    </location>
</feature>
<dbReference type="Pfam" id="PF06764">
    <property type="entry name" value="DUF1223"/>
    <property type="match status" value="1"/>
</dbReference>
<evidence type="ECO:0000313" key="3">
    <source>
        <dbReference type="Proteomes" id="UP000277007"/>
    </source>
</evidence>
<reference evidence="2 3" key="1">
    <citation type="submission" date="2018-12" db="EMBL/GenBank/DDBJ databases">
        <authorList>
            <person name="Yang Y."/>
        </authorList>
    </citation>
    <scope>NUCLEOTIDE SEQUENCE [LARGE SCALE GENOMIC DNA]</scope>
    <source>
        <strain evidence="2 3">L-25-5w-1</strain>
    </source>
</reference>
<dbReference type="AlphaFoldDB" id="A0A3S0JM33"/>
<dbReference type="EMBL" id="RXMA01000001">
    <property type="protein sequence ID" value="RTR24456.1"/>
    <property type="molecule type" value="Genomic_DNA"/>
</dbReference>
<dbReference type="Proteomes" id="UP000277007">
    <property type="component" value="Unassembled WGS sequence"/>
</dbReference>